<dbReference type="Proteomes" id="UP001234297">
    <property type="component" value="Chromosome 4"/>
</dbReference>
<evidence type="ECO:0000313" key="1">
    <source>
        <dbReference type="EMBL" id="KAJ8617305.1"/>
    </source>
</evidence>
<keyword evidence="2" id="KW-1185">Reference proteome</keyword>
<sequence>MAMSSLLPQSSSSSASLCSIISIHLIFLAIVFNASAHVDFSISTDRDSLLSFMSGIVGDPQHALEKWNSPHLHVCNWTGIMCNHVKERVVQLDLSERSLQGTISPALSNLSFLSVLDLSGNFFRGSIPPELGALSTLTQLSFDSNFLEGEIPAELGLLRRLVYLDLRGNRLVGEIPATLFCNSTSLQYIDLSNNSLSGEIPSSNQCKLTELRFLLLWSNHLVGQIPPSLSNSSKLEWIDFGSNFLSGALPASIVDKMPCLQFLYLSYNNLVSHDNNTNLTPFFSSLVNASRLQEVELSGNNLGGEIPFVVGNLSSTLLQLHLGENLISGSIPPSISNLVNLTLLNLSCNLLNGSIPHTIGLMGKLERVYISNNSLSGKIPKAFGDIPHLGLLDLSKNMLTGSIPESLSNLSQLRRLLLYGNHLSGKLPPALGKCVNLEVLDLSHNRITGLIPAEVAGLRSLKLYLNLSSNLLQGPLPLELSKMDMVLAIDLSSNNFSGTIPAQLGSCIALEYLDLSRNLLQGPLPNSIGNLLYLQVLDLSNNRLTGEIPGSLQASLTLQQLNFSFNNFSGFVTNEGAFATLAFNSFIGNSGLCGSFSGMPSCKKKRTRGHLLLPVLLTLFGTPCCILCLFGYPLVLKSRRRRSLAPFNGFTSEDEEQVKEANYPRISYRQLVEATGGFDSSYLIGSGRFGHVYKGILHDETRIAVKVLDSDISGEIQGSSFKRECRVLTRTRHRNLIRIITTCSRPDFKALVLPLMSNGSLENHLYPSSGSGRRLSLVQLVNICSDVAEGMAYLHHHSPIRVIHCDLKPSNVLLDDDMKALITDFGIAKLVENSKGESDAIFDSASFTSTAGLLCGSIGYIAPEYGLGRHASTKGDVYSYGVLLLEIVIGKRPTDVIFQAGSSVHEWVKSHYPHNLDPIIEQALQRAAPPSETAYYSKVWQDVIMELIELGLICTQSSPSTRPTMIDVAHEMGRLKEFLSKGAVLAIQALAGGTWNGSPVKGGQSSRHLFTPKTNQNAEIVVAQEDQGRDGDARREGEECPSLHRRRFGRFLEREPFEGASGAEMRKEGIGVKMEGTF</sequence>
<comment type="caution">
    <text evidence="1">The sequence shown here is derived from an EMBL/GenBank/DDBJ whole genome shotgun (WGS) entry which is preliminary data.</text>
</comment>
<protein>
    <submittedName>
        <fullName evidence="1">Uncharacterized protein</fullName>
    </submittedName>
</protein>
<name>A0ACC2K849_PERAE</name>
<evidence type="ECO:0000313" key="2">
    <source>
        <dbReference type="Proteomes" id="UP001234297"/>
    </source>
</evidence>
<organism evidence="1 2">
    <name type="scientific">Persea americana</name>
    <name type="common">Avocado</name>
    <dbReference type="NCBI Taxonomy" id="3435"/>
    <lineage>
        <taxon>Eukaryota</taxon>
        <taxon>Viridiplantae</taxon>
        <taxon>Streptophyta</taxon>
        <taxon>Embryophyta</taxon>
        <taxon>Tracheophyta</taxon>
        <taxon>Spermatophyta</taxon>
        <taxon>Magnoliopsida</taxon>
        <taxon>Magnoliidae</taxon>
        <taxon>Laurales</taxon>
        <taxon>Lauraceae</taxon>
        <taxon>Persea</taxon>
    </lineage>
</organism>
<accession>A0ACC2K849</accession>
<dbReference type="EMBL" id="CM056812">
    <property type="protein sequence ID" value="KAJ8617305.1"/>
    <property type="molecule type" value="Genomic_DNA"/>
</dbReference>
<gene>
    <name evidence="1" type="ORF">MRB53_013491</name>
</gene>
<proteinExistence type="predicted"/>
<reference evidence="1 2" key="1">
    <citation type="journal article" date="2022" name="Hortic Res">
        <title>A haplotype resolved chromosomal level avocado genome allows analysis of novel avocado genes.</title>
        <authorList>
            <person name="Nath O."/>
            <person name="Fletcher S.J."/>
            <person name="Hayward A."/>
            <person name="Shaw L.M."/>
            <person name="Masouleh A.K."/>
            <person name="Furtado A."/>
            <person name="Henry R.J."/>
            <person name="Mitter N."/>
        </authorList>
    </citation>
    <scope>NUCLEOTIDE SEQUENCE [LARGE SCALE GENOMIC DNA]</scope>
    <source>
        <strain evidence="2">cv. Hass</strain>
    </source>
</reference>